<feature type="transmembrane region" description="Helical" evidence="1">
    <location>
        <begin position="292"/>
        <end position="310"/>
    </location>
</feature>
<dbReference type="PANTHER" id="PTHR11328">
    <property type="entry name" value="MAJOR FACILITATOR SUPERFAMILY DOMAIN-CONTAINING PROTEIN"/>
    <property type="match status" value="1"/>
</dbReference>
<feature type="transmembrane region" description="Helical" evidence="1">
    <location>
        <begin position="146"/>
        <end position="167"/>
    </location>
</feature>
<dbReference type="AlphaFoldDB" id="A0A372LJ84"/>
<comment type="caution">
    <text evidence="2">The sequence shown here is derived from an EMBL/GenBank/DDBJ whole genome shotgun (WGS) entry which is preliminary data.</text>
</comment>
<dbReference type="PANTHER" id="PTHR11328:SF24">
    <property type="entry name" value="MAJOR FACILITATOR SUPERFAMILY (MFS) PROFILE DOMAIN-CONTAINING PROTEIN"/>
    <property type="match status" value="1"/>
</dbReference>
<keyword evidence="1" id="KW-1133">Transmembrane helix</keyword>
<accession>A0A372LJ84</accession>
<dbReference type="GO" id="GO:0008643">
    <property type="term" value="P:carbohydrate transport"/>
    <property type="evidence" value="ECO:0007669"/>
    <property type="project" value="InterPro"/>
</dbReference>
<keyword evidence="3" id="KW-1185">Reference proteome</keyword>
<dbReference type="InterPro" id="IPR039672">
    <property type="entry name" value="MFS_2"/>
</dbReference>
<dbReference type="Pfam" id="PF13347">
    <property type="entry name" value="MFS_2"/>
    <property type="match status" value="1"/>
</dbReference>
<feature type="transmembrane region" description="Helical" evidence="1">
    <location>
        <begin position="357"/>
        <end position="382"/>
    </location>
</feature>
<feature type="transmembrane region" description="Helical" evidence="1">
    <location>
        <begin position="173"/>
        <end position="194"/>
    </location>
</feature>
<feature type="transmembrane region" description="Helical" evidence="1">
    <location>
        <begin position="265"/>
        <end position="285"/>
    </location>
</feature>
<evidence type="ECO:0000313" key="3">
    <source>
        <dbReference type="Proteomes" id="UP000262939"/>
    </source>
</evidence>
<feature type="transmembrane region" description="Helical" evidence="1">
    <location>
        <begin position="112"/>
        <end position="134"/>
    </location>
</feature>
<feature type="transmembrane region" description="Helical" evidence="1">
    <location>
        <begin position="316"/>
        <end position="336"/>
    </location>
</feature>
<feature type="transmembrane region" description="Helical" evidence="1">
    <location>
        <begin position="12"/>
        <end position="36"/>
    </location>
</feature>
<proteinExistence type="predicted"/>
<evidence type="ECO:0000256" key="1">
    <source>
        <dbReference type="SAM" id="Phobius"/>
    </source>
</evidence>
<evidence type="ECO:0000313" key="2">
    <source>
        <dbReference type="EMBL" id="RFU66024.1"/>
    </source>
</evidence>
<dbReference type="CDD" id="cd17332">
    <property type="entry name" value="MFS_MelB_like"/>
    <property type="match status" value="1"/>
</dbReference>
<dbReference type="InterPro" id="IPR001927">
    <property type="entry name" value="Na/Gal_symport"/>
</dbReference>
<dbReference type="GO" id="GO:0015293">
    <property type="term" value="F:symporter activity"/>
    <property type="evidence" value="ECO:0007669"/>
    <property type="project" value="InterPro"/>
</dbReference>
<dbReference type="Gene3D" id="1.20.1250.20">
    <property type="entry name" value="MFS general substrate transporter like domains"/>
    <property type="match status" value="1"/>
</dbReference>
<keyword evidence="1" id="KW-0812">Transmembrane</keyword>
<dbReference type="InterPro" id="IPR036259">
    <property type="entry name" value="MFS_trans_sf"/>
</dbReference>
<reference evidence="2 3" key="1">
    <citation type="submission" date="2018-08" db="EMBL/GenBank/DDBJ databases">
        <title>Bacillus chawlae sp. nov., Bacillus glennii sp. nov., and Bacillus saganii sp. nov. Isolated from the Vehicle Assembly Building at Kennedy Space Center where the Viking Spacecraft were Assembled.</title>
        <authorList>
            <person name="Seuylemezian A."/>
            <person name="Vaishampayan P."/>
        </authorList>
    </citation>
    <scope>NUCLEOTIDE SEQUENCE [LARGE SCALE GENOMIC DNA]</scope>
    <source>
        <strain evidence="2 3">V44-8</strain>
    </source>
</reference>
<dbReference type="GO" id="GO:0006814">
    <property type="term" value="P:sodium ion transport"/>
    <property type="evidence" value="ECO:0007669"/>
    <property type="project" value="InterPro"/>
</dbReference>
<name>A0A372LJ84_9BACI</name>
<feature type="transmembrane region" description="Helical" evidence="1">
    <location>
        <begin position="82"/>
        <end position="100"/>
    </location>
</feature>
<dbReference type="Proteomes" id="UP000262939">
    <property type="component" value="Unassembled WGS sequence"/>
</dbReference>
<protein>
    <submittedName>
        <fullName evidence="2">MFS transporter</fullName>
    </submittedName>
</protein>
<dbReference type="NCBIfam" id="TIGR00792">
    <property type="entry name" value="gph"/>
    <property type="match status" value="1"/>
</dbReference>
<dbReference type="SUPFAM" id="SSF103473">
    <property type="entry name" value="MFS general substrate transporter"/>
    <property type="match status" value="1"/>
</dbReference>
<dbReference type="EMBL" id="QVTD01000003">
    <property type="protein sequence ID" value="RFU66024.1"/>
    <property type="molecule type" value="Genomic_DNA"/>
</dbReference>
<feature type="transmembrane region" description="Helical" evidence="1">
    <location>
        <begin position="42"/>
        <end position="61"/>
    </location>
</feature>
<dbReference type="GO" id="GO:0005886">
    <property type="term" value="C:plasma membrane"/>
    <property type="evidence" value="ECO:0007669"/>
    <property type="project" value="TreeGrafter"/>
</dbReference>
<gene>
    <name evidence="2" type="ORF">D0466_03085</name>
</gene>
<dbReference type="OrthoDB" id="9764596at2"/>
<feature type="transmembrane region" description="Helical" evidence="1">
    <location>
        <begin position="402"/>
        <end position="421"/>
    </location>
</feature>
<sequence length="444" mass="48025">MRPRSAGHKEMLGYGIGGLGIFTASSLIGTFLSFYYTDIVGISAGIVGTLMLLVRVMDGAADIGMGILVDRTKSKYGKARPWILWMALPIGFSTISLFLVPDIGMAGKIAFVYVTFIIFNLIFTAVSIPFKTLLGMITQDNYERGLANIYSGFFTMIGSLLVMTLTQPLANKFGWTPVAITIGAMVPIALYITYRSTRERVGAAQQDGWDGDVPIKIGVKALFANKYWLIITLCCVISYAIIALGQSAGLYYATYIFGNTNYFSFIGLALTAPMVIGLLLIASLVKKIGKRNVALIGTVFIIIGQIIKIFGPESLAIFLIGSAFAGLGAMPIIGLIHSMINDTIEYGELKSGVRTAGLVNSGASFGMKVGTGLGMALIGWLLSLGSYAGGAAEQTHSAEQMIVALNIYIPMLLAIVQFIFLRMYHLDREYPVILDELKQRNIRD</sequence>
<feature type="transmembrane region" description="Helical" evidence="1">
    <location>
        <begin position="227"/>
        <end position="253"/>
    </location>
</feature>
<organism evidence="2 3">
    <name type="scientific">Peribacillus glennii</name>
    <dbReference type="NCBI Taxonomy" id="2303991"/>
    <lineage>
        <taxon>Bacteria</taxon>
        <taxon>Bacillati</taxon>
        <taxon>Bacillota</taxon>
        <taxon>Bacilli</taxon>
        <taxon>Bacillales</taxon>
        <taxon>Bacillaceae</taxon>
        <taxon>Peribacillus</taxon>
    </lineage>
</organism>
<keyword evidence="1" id="KW-0472">Membrane</keyword>